<dbReference type="Gene3D" id="3.30.2350.10">
    <property type="entry name" value="Pseudouridine synthase"/>
    <property type="match status" value="1"/>
</dbReference>
<dbReference type="GO" id="GO:0003723">
    <property type="term" value="F:RNA binding"/>
    <property type="evidence" value="ECO:0007669"/>
    <property type="project" value="InterPro"/>
</dbReference>
<sequence length="297" mass="34446">MSGFSRAPRPSYATLPDCAPPYPTILDFLDKRFPKLGRDVWQARLDQGKIRDDRGQLIDLDTPYQPALRLCYFREVDKEPSIPFREKILYQDERILIADKPHFLPVTPAGPYVNECLLYRLRADTGLQEIVPVHRIDRETAGLVMFSIDRRTRGLYHELFSAGHARKCYEAIATLPAEQDRETWLIKNRIVAGEPWFRVKVAEGEVNAISKITVMQRKGSIGRFRLEPLTGKQHQLRLHLSLIGSQILNDRYYPHLQPKHADDFEHPLQLLAQELCFRDPVANKMREFQSTQSLEFP</sequence>
<dbReference type="InterPro" id="IPR020103">
    <property type="entry name" value="PsdUridine_synth_cat_dom_sf"/>
</dbReference>
<dbReference type="EMBL" id="PDPS01000027">
    <property type="protein sequence ID" value="PID57435.1"/>
    <property type="molecule type" value="Genomic_DNA"/>
</dbReference>
<dbReference type="GO" id="GO:0000455">
    <property type="term" value="P:enzyme-directed rRNA pseudouridine synthesis"/>
    <property type="evidence" value="ECO:0007669"/>
    <property type="project" value="TreeGrafter"/>
</dbReference>
<dbReference type="GO" id="GO:0009982">
    <property type="term" value="F:pseudouridine synthase activity"/>
    <property type="evidence" value="ECO:0007669"/>
    <property type="project" value="InterPro"/>
</dbReference>
<dbReference type="Proteomes" id="UP000229740">
    <property type="component" value="Unassembled WGS sequence"/>
</dbReference>
<evidence type="ECO:0000313" key="2">
    <source>
        <dbReference type="EMBL" id="PID57435.1"/>
    </source>
</evidence>
<dbReference type="SUPFAM" id="SSF55120">
    <property type="entry name" value="Pseudouridine synthase"/>
    <property type="match status" value="1"/>
</dbReference>
<protein>
    <submittedName>
        <fullName evidence="2">Pseudouridine synthase</fullName>
    </submittedName>
</protein>
<gene>
    <name evidence="2" type="ORF">CSB45_07440</name>
</gene>
<evidence type="ECO:0000313" key="3">
    <source>
        <dbReference type="Proteomes" id="UP000229740"/>
    </source>
</evidence>
<dbReference type="InterPro" id="IPR006145">
    <property type="entry name" value="PsdUridine_synth_RsuA/RluA"/>
</dbReference>
<dbReference type="PANTHER" id="PTHR21600:SF84">
    <property type="entry name" value="PSEUDOURIDINE SYNTHASE RSUA_RLUA-LIKE DOMAIN-CONTAINING PROTEIN"/>
    <property type="match status" value="1"/>
</dbReference>
<proteinExistence type="predicted"/>
<dbReference type="PANTHER" id="PTHR21600">
    <property type="entry name" value="MITOCHONDRIAL RNA PSEUDOURIDINE SYNTHASE"/>
    <property type="match status" value="1"/>
</dbReference>
<dbReference type="InterPro" id="IPR050188">
    <property type="entry name" value="RluA_PseudoU_synthase"/>
</dbReference>
<dbReference type="PROSITE" id="PS01129">
    <property type="entry name" value="PSI_RLU"/>
    <property type="match status" value="1"/>
</dbReference>
<evidence type="ECO:0000259" key="1">
    <source>
        <dbReference type="Pfam" id="PF00849"/>
    </source>
</evidence>
<organism evidence="2 3">
    <name type="scientific">candidate division KSB3 bacterium</name>
    <dbReference type="NCBI Taxonomy" id="2044937"/>
    <lineage>
        <taxon>Bacteria</taxon>
        <taxon>candidate division KSB3</taxon>
    </lineage>
</organism>
<dbReference type="GO" id="GO:0140098">
    <property type="term" value="F:catalytic activity, acting on RNA"/>
    <property type="evidence" value="ECO:0007669"/>
    <property type="project" value="UniProtKB-ARBA"/>
</dbReference>
<feature type="domain" description="Pseudouridine synthase RsuA/RluA-like" evidence="1">
    <location>
        <begin position="95"/>
        <end position="241"/>
    </location>
</feature>
<dbReference type="AlphaFoldDB" id="A0A2G6E5U2"/>
<reference evidence="2 3" key="1">
    <citation type="submission" date="2017-10" db="EMBL/GenBank/DDBJ databases">
        <title>Novel microbial diversity and functional potential in the marine mammal oral microbiome.</title>
        <authorList>
            <person name="Dudek N.K."/>
            <person name="Sun C.L."/>
            <person name="Burstein D."/>
            <person name="Kantor R.S."/>
            <person name="Aliaga Goltsman D.S."/>
            <person name="Bik E.M."/>
            <person name="Thomas B.C."/>
            <person name="Banfield J.F."/>
            <person name="Relman D.A."/>
        </authorList>
    </citation>
    <scope>NUCLEOTIDE SEQUENCE [LARGE SCALE GENOMIC DNA]</scope>
    <source>
        <strain evidence="2">DOLZORAL124_49_17</strain>
    </source>
</reference>
<dbReference type="InterPro" id="IPR006224">
    <property type="entry name" value="PsdUridine_synth_RluA-like_CS"/>
</dbReference>
<name>A0A2G6E5U2_9BACT</name>
<dbReference type="Pfam" id="PF00849">
    <property type="entry name" value="PseudoU_synth_2"/>
    <property type="match status" value="1"/>
</dbReference>
<accession>A0A2G6E5U2</accession>
<comment type="caution">
    <text evidence="2">The sequence shown here is derived from an EMBL/GenBank/DDBJ whole genome shotgun (WGS) entry which is preliminary data.</text>
</comment>